<organism evidence="1 2">
    <name type="scientific">Violaceomyces palustris</name>
    <dbReference type="NCBI Taxonomy" id="1673888"/>
    <lineage>
        <taxon>Eukaryota</taxon>
        <taxon>Fungi</taxon>
        <taxon>Dikarya</taxon>
        <taxon>Basidiomycota</taxon>
        <taxon>Ustilaginomycotina</taxon>
        <taxon>Ustilaginomycetes</taxon>
        <taxon>Violaceomycetales</taxon>
        <taxon>Violaceomycetaceae</taxon>
        <taxon>Violaceomyces</taxon>
    </lineage>
</organism>
<dbReference type="Proteomes" id="UP000245626">
    <property type="component" value="Unassembled WGS sequence"/>
</dbReference>
<evidence type="ECO:0000313" key="1">
    <source>
        <dbReference type="EMBL" id="PWN48741.1"/>
    </source>
</evidence>
<protein>
    <submittedName>
        <fullName evidence="1">DUF676-domain-containing protein</fullName>
    </submittedName>
</protein>
<evidence type="ECO:0000313" key="2">
    <source>
        <dbReference type="Proteomes" id="UP000245626"/>
    </source>
</evidence>
<proteinExistence type="predicted"/>
<dbReference type="EMBL" id="KZ820148">
    <property type="protein sequence ID" value="PWN48741.1"/>
    <property type="molecule type" value="Genomic_DNA"/>
</dbReference>
<name>A0ACD0NSF3_9BASI</name>
<accession>A0ACD0NSF3</accession>
<sequence>MPVHLVVICHGLWGAPEHTSYLATTLAKQHKGSVSPSSVLAPPESPATVNVHSDPGLSEHDTIPRLVVLNSNANRDDHTYDGIDWCGERIVKEIYQEVARIEKEEGSLVSRFSIIGYSLGGLIARYVIGLLYSQGFFSTDSSGTSTPSSFPSPNITFQSRPKAVSLTTLATPHIGLPPSSSGFKKLVAYIGGRMIGRTGRQLYGIDSGWHVDDLNDHPPDAEPTSNEPDQDQKFTSLLEAMTEPTSSFWKALQLFERIDVYANAIADVTVPYRTGAIEEHDPFIVKGGLELIRDPDHPELLKSFKAVEALPPRPPLATRLLHSLSPNNLPWLLNPARFPFPFPLNYLAFVSLPILLPVLVTLVLHKFSTQSRLSDKRVAEFEKAWAIEWAGKNGIDRSSIEALLAEDEQDVGRKGRGKRGKKADALDPEVRNKVERSRIAQLLKLAEEQAEQIVREAGEENVEQIVKGSGLSTDASHLNGNGLEDQHETKPAVTSANPGENPATLSLSDSYILDPEETPLTPTQALMAKRLNSLPQLKKHLAHFENIINTHAVIVVRSTGIESHRRGMGVVKALAERFQV</sequence>
<gene>
    <name evidence="1" type="ORF">IE53DRAFT_333164</name>
</gene>
<keyword evidence="2" id="KW-1185">Reference proteome</keyword>
<reference evidence="1 2" key="1">
    <citation type="journal article" date="2018" name="Mol. Biol. Evol.">
        <title>Broad Genomic Sampling Reveals a Smut Pathogenic Ancestry of the Fungal Clade Ustilaginomycotina.</title>
        <authorList>
            <person name="Kijpornyongpan T."/>
            <person name="Mondo S.J."/>
            <person name="Barry K."/>
            <person name="Sandor L."/>
            <person name="Lee J."/>
            <person name="Lipzen A."/>
            <person name="Pangilinan J."/>
            <person name="LaButti K."/>
            <person name="Hainaut M."/>
            <person name="Henrissat B."/>
            <person name="Grigoriev I.V."/>
            <person name="Spatafora J.W."/>
            <person name="Aime M.C."/>
        </authorList>
    </citation>
    <scope>NUCLEOTIDE SEQUENCE [LARGE SCALE GENOMIC DNA]</scope>
    <source>
        <strain evidence="1 2">SA 807</strain>
    </source>
</reference>